<evidence type="ECO:0000256" key="3">
    <source>
        <dbReference type="SAM" id="MobiDB-lite"/>
    </source>
</evidence>
<dbReference type="PROSITE" id="PS51457">
    <property type="entry name" value="BEN"/>
    <property type="match status" value="1"/>
</dbReference>
<dbReference type="AlphaFoldDB" id="A0A212F7Z0"/>
<name>A0A212F7Z0_DANPL</name>
<feature type="domain" description="BEN" evidence="4">
    <location>
        <begin position="139"/>
        <end position="243"/>
    </location>
</feature>
<dbReference type="GO" id="GO:0005576">
    <property type="term" value="C:extracellular region"/>
    <property type="evidence" value="ECO:0007669"/>
    <property type="project" value="UniProtKB-SubCell"/>
</dbReference>
<organism evidence="5 6">
    <name type="scientific">Danaus plexippus plexippus</name>
    <dbReference type="NCBI Taxonomy" id="278856"/>
    <lineage>
        <taxon>Eukaryota</taxon>
        <taxon>Metazoa</taxon>
        <taxon>Ecdysozoa</taxon>
        <taxon>Arthropoda</taxon>
        <taxon>Hexapoda</taxon>
        <taxon>Insecta</taxon>
        <taxon>Pterygota</taxon>
        <taxon>Neoptera</taxon>
        <taxon>Endopterygota</taxon>
        <taxon>Lepidoptera</taxon>
        <taxon>Glossata</taxon>
        <taxon>Ditrysia</taxon>
        <taxon>Papilionoidea</taxon>
        <taxon>Nymphalidae</taxon>
        <taxon>Danainae</taxon>
        <taxon>Danaini</taxon>
        <taxon>Danaina</taxon>
        <taxon>Danaus</taxon>
        <taxon>Danaus</taxon>
    </lineage>
</organism>
<evidence type="ECO:0000256" key="1">
    <source>
        <dbReference type="ARBA" id="ARBA00004613"/>
    </source>
</evidence>
<dbReference type="GO" id="GO:0003677">
    <property type="term" value="F:DNA binding"/>
    <property type="evidence" value="ECO:0007669"/>
    <property type="project" value="InterPro"/>
</dbReference>
<dbReference type="CDD" id="cd05380">
    <property type="entry name" value="CAP_euk"/>
    <property type="match status" value="1"/>
</dbReference>
<dbReference type="InterPro" id="IPR035940">
    <property type="entry name" value="CAP_sf"/>
</dbReference>
<dbReference type="EMBL" id="AGBW02009816">
    <property type="protein sequence ID" value="OWR49850.1"/>
    <property type="molecule type" value="Genomic_DNA"/>
</dbReference>
<feature type="region of interest" description="Disordered" evidence="3">
    <location>
        <begin position="55"/>
        <end position="92"/>
    </location>
</feature>
<dbReference type="SMART" id="SM00198">
    <property type="entry name" value="SCP"/>
    <property type="match status" value="1"/>
</dbReference>
<evidence type="ECO:0000256" key="2">
    <source>
        <dbReference type="ARBA" id="ARBA00022525"/>
    </source>
</evidence>
<feature type="non-terminal residue" evidence="5">
    <location>
        <position position="446"/>
    </location>
</feature>
<protein>
    <submittedName>
        <fullName evidence="5">Venom allergen 5</fullName>
    </submittedName>
</protein>
<accession>A0A212F7Z0</accession>
<proteinExistence type="predicted"/>
<dbReference type="InterPro" id="IPR014044">
    <property type="entry name" value="CAP_dom"/>
</dbReference>
<evidence type="ECO:0000259" key="4">
    <source>
        <dbReference type="PROSITE" id="PS51457"/>
    </source>
</evidence>
<dbReference type="SUPFAM" id="SSF55797">
    <property type="entry name" value="PR-1-like"/>
    <property type="match status" value="1"/>
</dbReference>
<sequence length="446" mass="50442">MLDNFGALFTQTGSHLRYTTDMYNTLRSSYLDTAETYKKLLGDFEQFNRSRNAASKASPLINLRPEGPRSPEERHAKTTAGASSSNQDQHSNDVINKTKEKIHNKLYRFVLPPEYDAYDTRWTLKYRTKLPGHVELMPQSGVYVSCGDLNHCQQVSKDCILLARRLLSQVFNRNAPSVCSSMSEKVLAFNNLGSNIRPDLDDHACSVLLNFVLEHGLQRGWNTDLQPILSTLHSKMQEIRFKYGAHFLTILSLALGADVYDQFNQEAVIVSEYCPSIPGCQDGTHVMCLHYHPESEMGPGCVHPVNVTMTPDLAQLIVDISNRIRSKIANGLGRGEEAVDLPKAYGMYRLSWDTELATLAQVWANQCIFSLDLCRSTRRFPTVGQVVGMSRYTLDTWMPISEDAAQIFNTSTLTPDKVRYAITYILKAWYETKNDVLPDVIEYFDI</sequence>
<dbReference type="Pfam" id="PF00188">
    <property type="entry name" value="CAP"/>
    <property type="match status" value="1"/>
</dbReference>
<evidence type="ECO:0000313" key="6">
    <source>
        <dbReference type="Proteomes" id="UP000007151"/>
    </source>
</evidence>
<dbReference type="InterPro" id="IPR018379">
    <property type="entry name" value="BEN_domain"/>
</dbReference>
<evidence type="ECO:0000313" key="5">
    <source>
        <dbReference type="EMBL" id="OWR49850.1"/>
    </source>
</evidence>
<feature type="compositionally biased region" description="Basic and acidic residues" evidence="3">
    <location>
        <begin position="66"/>
        <end position="76"/>
    </location>
</feature>
<keyword evidence="2" id="KW-0964">Secreted</keyword>
<dbReference type="Proteomes" id="UP000007151">
    <property type="component" value="Unassembled WGS sequence"/>
</dbReference>
<comment type="caution">
    <text evidence="5">The sequence shown here is derived from an EMBL/GenBank/DDBJ whole genome shotgun (WGS) entry which is preliminary data.</text>
</comment>
<dbReference type="eggNOG" id="ENOG502RU7I">
    <property type="taxonomic scope" value="Eukaryota"/>
</dbReference>
<dbReference type="PRINTS" id="PR00838">
    <property type="entry name" value="V5ALLERGEN"/>
</dbReference>
<dbReference type="Gene3D" id="3.40.33.10">
    <property type="entry name" value="CAP"/>
    <property type="match status" value="1"/>
</dbReference>
<gene>
    <name evidence="5" type="ORF">KGM_210264A</name>
</gene>
<dbReference type="KEGG" id="dpl:KGM_210264A"/>
<keyword evidence="6" id="KW-1185">Reference proteome</keyword>
<comment type="subcellular location">
    <subcellularLocation>
        <location evidence="1">Secreted</location>
    </subcellularLocation>
</comment>
<dbReference type="Pfam" id="PF10523">
    <property type="entry name" value="BEN"/>
    <property type="match status" value="1"/>
</dbReference>
<reference evidence="5 6" key="1">
    <citation type="journal article" date="2011" name="Cell">
        <title>The monarch butterfly genome yields insights into long-distance migration.</title>
        <authorList>
            <person name="Zhan S."/>
            <person name="Merlin C."/>
            <person name="Boore J.L."/>
            <person name="Reppert S.M."/>
        </authorList>
    </citation>
    <scope>NUCLEOTIDE SEQUENCE [LARGE SCALE GENOMIC DNA]</scope>
    <source>
        <strain evidence="5">F-2</strain>
    </source>
</reference>
<dbReference type="InParanoid" id="A0A212F7Z0"/>
<feature type="compositionally biased region" description="Polar residues" evidence="3">
    <location>
        <begin position="80"/>
        <end position="92"/>
    </location>
</feature>
<dbReference type="InterPro" id="IPR002413">
    <property type="entry name" value="V5_allergen-like"/>
</dbReference>